<protein>
    <recommendedName>
        <fullName evidence="9">SSD domain-containing protein</fullName>
    </recommendedName>
</protein>
<feature type="transmembrane region" description="Helical" evidence="8">
    <location>
        <begin position="314"/>
        <end position="332"/>
    </location>
</feature>
<dbReference type="AlphaFoldDB" id="A0A0G4FCR0"/>
<dbReference type="VEuPathDB" id="CryptoDB:Vbra_15099"/>
<dbReference type="STRING" id="1169540.A0A0G4FCR0"/>
<evidence type="ECO:0000256" key="4">
    <source>
        <dbReference type="ARBA" id="ARBA00022989"/>
    </source>
</evidence>
<dbReference type="Pfam" id="PF02460">
    <property type="entry name" value="Patched"/>
    <property type="match status" value="1"/>
</dbReference>
<feature type="transmembrane region" description="Helical" evidence="8">
    <location>
        <begin position="6"/>
        <end position="27"/>
    </location>
</feature>
<dbReference type="SUPFAM" id="SSF82866">
    <property type="entry name" value="Multidrug efflux transporter AcrB transmembrane domain"/>
    <property type="match status" value="1"/>
</dbReference>
<keyword evidence="3 8" id="KW-0812">Transmembrane</keyword>
<keyword evidence="6" id="KW-0325">Glycoprotein</keyword>
<proteinExistence type="inferred from homology"/>
<evidence type="ECO:0000313" key="11">
    <source>
        <dbReference type="Proteomes" id="UP000041254"/>
    </source>
</evidence>
<feature type="domain" description="SSD" evidence="9">
    <location>
        <begin position="282"/>
        <end position="387"/>
    </location>
</feature>
<feature type="transmembrane region" description="Helical" evidence="8">
    <location>
        <begin position="338"/>
        <end position="356"/>
    </location>
</feature>
<dbReference type="Proteomes" id="UP000041254">
    <property type="component" value="Unassembled WGS sequence"/>
</dbReference>
<reference evidence="10 11" key="1">
    <citation type="submission" date="2014-11" db="EMBL/GenBank/DDBJ databases">
        <authorList>
            <person name="Zhu J."/>
            <person name="Qi W."/>
            <person name="Song R."/>
        </authorList>
    </citation>
    <scope>NUCLEOTIDE SEQUENCE [LARGE SCALE GENOMIC DNA]</scope>
</reference>
<gene>
    <name evidence="10" type="ORF">Vbra_15099</name>
</gene>
<dbReference type="InterPro" id="IPR003392">
    <property type="entry name" value="PTHD_SSD"/>
</dbReference>
<evidence type="ECO:0000256" key="3">
    <source>
        <dbReference type="ARBA" id="ARBA00022692"/>
    </source>
</evidence>
<dbReference type="PhylomeDB" id="A0A0G4FCR0"/>
<evidence type="ECO:0000256" key="5">
    <source>
        <dbReference type="ARBA" id="ARBA00023136"/>
    </source>
</evidence>
<evidence type="ECO:0000313" key="10">
    <source>
        <dbReference type="EMBL" id="CEM10944.1"/>
    </source>
</evidence>
<comment type="similarity">
    <text evidence="2">Belongs to the patched family.</text>
</comment>
<dbReference type="PANTHER" id="PTHR10796">
    <property type="entry name" value="PATCHED-RELATED"/>
    <property type="match status" value="1"/>
</dbReference>
<dbReference type="InParanoid" id="A0A0G4FCR0"/>
<organism evidence="10 11">
    <name type="scientific">Vitrella brassicaformis (strain CCMP3155)</name>
    <dbReference type="NCBI Taxonomy" id="1169540"/>
    <lineage>
        <taxon>Eukaryota</taxon>
        <taxon>Sar</taxon>
        <taxon>Alveolata</taxon>
        <taxon>Colpodellida</taxon>
        <taxon>Vitrellaceae</taxon>
        <taxon>Vitrella</taxon>
    </lineage>
</organism>
<dbReference type="PANTHER" id="PTHR10796:SF92">
    <property type="entry name" value="PATCHED-RELATED, ISOFORM A"/>
    <property type="match status" value="1"/>
</dbReference>
<dbReference type="OrthoDB" id="6510177at2759"/>
<evidence type="ECO:0000256" key="2">
    <source>
        <dbReference type="ARBA" id="ARBA00005585"/>
    </source>
</evidence>
<dbReference type="EMBL" id="CDMY01000406">
    <property type="protein sequence ID" value="CEM10944.1"/>
    <property type="molecule type" value="Genomic_DNA"/>
</dbReference>
<comment type="subcellular location">
    <subcellularLocation>
        <location evidence="1">Membrane</location>
        <topology evidence="1">Multi-pass membrane protein</topology>
    </subcellularLocation>
</comment>
<dbReference type="Gene3D" id="1.20.1640.10">
    <property type="entry name" value="Multidrug efflux transporter AcrB transmembrane domain"/>
    <property type="match status" value="1"/>
</dbReference>
<dbReference type="InterPro" id="IPR000731">
    <property type="entry name" value="SSD"/>
</dbReference>
<evidence type="ECO:0000256" key="6">
    <source>
        <dbReference type="ARBA" id="ARBA00023180"/>
    </source>
</evidence>
<evidence type="ECO:0000259" key="9">
    <source>
        <dbReference type="PROSITE" id="PS50156"/>
    </source>
</evidence>
<name>A0A0G4FCR0_VITBC</name>
<keyword evidence="5 8" id="KW-0472">Membrane</keyword>
<feature type="region of interest" description="Disordered" evidence="7">
    <location>
        <begin position="369"/>
        <end position="391"/>
    </location>
</feature>
<dbReference type="InterPro" id="IPR051697">
    <property type="entry name" value="Patched_domain-protein"/>
</dbReference>
<feature type="transmembrane region" description="Helical" evidence="8">
    <location>
        <begin position="39"/>
        <end position="59"/>
    </location>
</feature>
<dbReference type="PROSITE" id="PS50156">
    <property type="entry name" value="SSD"/>
    <property type="match status" value="1"/>
</dbReference>
<keyword evidence="11" id="KW-1185">Reference proteome</keyword>
<evidence type="ECO:0000256" key="7">
    <source>
        <dbReference type="SAM" id="MobiDB-lite"/>
    </source>
</evidence>
<sequence>MADKRGPFSAIFALLNAFDVWLARRYYVLSRAIGRSPKAVAVGCCVVAALGLLCFLLLVREENRAEKLYFDQDSEAAKVEKRYEDIWEKKGLRVGSVLLVWRGDFGGNVLDVQQFKAAYSIFSELYTLPFDYNGRQLTYEDICFRPSGPGTPCVVTSIFSAWGIPPLDQSVIDGVTTRQEILDRLNDPAAMDHRNEPLVESLPSILPKVKRDQDGDIIEATSFQFTFVTSGSEDKALEFEDAFVKAVLDPDTDEYGKIGGFNVYPVTESSLNNELDKSTSEDFPLMVVAFVVMVNFAITVTLKVGNLVRSCTGLATLGVFGVGMGLITGFGLGVLFGVPFVSIVGTAPFLVVGIGIDDMFIQIATFDEQDPDEEPEERVAKAMQALGRPSP</sequence>
<dbReference type="GO" id="GO:0016020">
    <property type="term" value="C:membrane"/>
    <property type="evidence" value="ECO:0007669"/>
    <property type="project" value="UniProtKB-SubCell"/>
</dbReference>
<evidence type="ECO:0000256" key="1">
    <source>
        <dbReference type="ARBA" id="ARBA00004141"/>
    </source>
</evidence>
<accession>A0A0G4FCR0</accession>
<keyword evidence="4 8" id="KW-1133">Transmembrane helix</keyword>
<evidence type="ECO:0000256" key="8">
    <source>
        <dbReference type="SAM" id="Phobius"/>
    </source>
</evidence>